<proteinExistence type="predicted"/>
<dbReference type="Proteomes" id="UP001403385">
    <property type="component" value="Unassembled WGS sequence"/>
</dbReference>
<comment type="caution">
    <text evidence="1">The sequence shown here is derived from an EMBL/GenBank/DDBJ whole genome shotgun (WGS) entry which is preliminary data.</text>
</comment>
<dbReference type="AlphaFoldDB" id="A0AAW9RU03"/>
<reference evidence="1 2" key="1">
    <citation type="submission" date="2024-04" db="EMBL/GenBank/DDBJ databases">
        <title>Novel genus in family Flammeovirgaceae.</title>
        <authorList>
            <person name="Nguyen T.H."/>
            <person name="Vuong T.Q."/>
            <person name="Le H."/>
            <person name="Kim S.-G."/>
        </authorList>
    </citation>
    <scope>NUCLEOTIDE SEQUENCE [LARGE SCALE GENOMIC DNA]</scope>
    <source>
        <strain evidence="1 2">JCM 23209</strain>
    </source>
</reference>
<gene>
    <name evidence="1" type="ORF">AAG747_10715</name>
</gene>
<organism evidence="1 2">
    <name type="scientific">Rapidithrix thailandica</name>
    <dbReference type="NCBI Taxonomy" id="413964"/>
    <lineage>
        <taxon>Bacteria</taxon>
        <taxon>Pseudomonadati</taxon>
        <taxon>Bacteroidota</taxon>
        <taxon>Cytophagia</taxon>
        <taxon>Cytophagales</taxon>
        <taxon>Flammeovirgaceae</taxon>
        <taxon>Rapidithrix</taxon>
    </lineage>
</organism>
<protein>
    <submittedName>
        <fullName evidence="1">Uncharacterized protein</fullName>
    </submittedName>
</protein>
<evidence type="ECO:0000313" key="1">
    <source>
        <dbReference type="EMBL" id="MEN7548382.1"/>
    </source>
</evidence>
<evidence type="ECO:0000313" key="2">
    <source>
        <dbReference type="Proteomes" id="UP001403385"/>
    </source>
</evidence>
<name>A0AAW9RU03_9BACT</name>
<dbReference type="EMBL" id="JBDKWZ010000005">
    <property type="protein sequence ID" value="MEN7548382.1"/>
    <property type="molecule type" value="Genomic_DNA"/>
</dbReference>
<keyword evidence="2" id="KW-1185">Reference proteome</keyword>
<sequence>MTEDGIKIGSSRHFLKKIANAIVAKSKTEEAFLKHFSGKRKSLIHFNHRNIQISMANGYFSMLSHFPEVFLGA</sequence>
<dbReference type="RefSeq" id="WP_346821161.1">
    <property type="nucleotide sequence ID" value="NZ_JBDKWZ010000005.1"/>
</dbReference>
<accession>A0AAW9RU03</accession>